<proteinExistence type="predicted"/>
<sequence length="59" mass="7008">LARRWRSCQAFGCSPIKKVRELGSDRSETNFLKLVEEQFEPSEENNFYEIRTVINRNQS</sequence>
<name>A0A0G0EAM0_9BACT</name>
<comment type="caution">
    <text evidence="1">The sequence shown here is derived from an EMBL/GenBank/DDBJ whole genome shotgun (WGS) entry which is preliminary data.</text>
</comment>
<gene>
    <name evidence="1" type="ORF">US05_C0007G0001</name>
</gene>
<dbReference type="Proteomes" id="UP000034606">
    <property type="component" value="Unassembled WGS sequence"/>
</dbReference>
<organism evidence="1 2">
    <name type="scientific">Candidatus Nomurabacteria bacterium GW2011_GWA1_36_15</name>
    <dbReference type="NCBI Taxonomy" id="1618728"/>
    <lineage>
        <taxon>Bacteria</taxon>
        <taxon>Candidatus Nomuraibacteriota</taxon>
    </lineage>
</organism>
<dbReference type="AlphaFoldDB" id="A0A0G0EAM0"/>
<evidence type="ECO:0000313" key="1">
    <source>
        <dbReference type="EMBL" id="KKP98136.1"/>
    </source>
</evidence>
<protein>
    <submittedName>
        <fullName evidence="1">Uncharacterized protein</fullName>
    </submittedName>
</protein>
<evidence type="ECO:0000313" key="2">
    <source>
        <dbReference type="Proteomes" id="UP000034606"/>
    </source>
</evidence>
<dbReference type="EMBL" id="LBRM01000007">
    <property type="protein sequence ID" value="KKP98136.1"/>
    <property type="molecule type" value="Genomic_DNA"/>
</dbReference>
<accession>A0A0G0EAM0</accession>
<reference evidence="1 2" key="1">
    <citation type="journal article" date="2015" name="Nature">
        <title>rRNA introns, odd ribosomes, and small enigmatic genomes across a large radiation of phyla.</title>
        <authorList>
            <person name="Brown C.T."/>
            <person name="Hug L.A."/>
            <person name="Thomas B.C."/>
            <person name="Sharon I."/>
            <person name="Castelle C.J."/>
            <person name="Singh A."/>
            <person name="Wilkins M.J."/>
            <person name="Williams K.H."/>
            <person name="Banfield J.F."/>
        </authorList>
    </citation>
    <scope>NUCLEOTIDE SEQUENCE [LARGE SCALE GENOMIC DNA]</scope>
</reference>
<feature type="non-terminal residue" evidence="1">
    <location>
        <position position="1"/>
    </location>
</feature>